<dbReference type="OrthoDB" id="2243846at2"/>
<dbReference type="STRING" id="1123308.GCA_000380085_00615"/>
<keyword evidence="3" id="KW-1185">Reference proteome</keyword>
<dbReference type="EMBL" id="LT906439">
    <property type="protein sequence ID" value="SNU86574.1"/>
    <property type="molecule type" value="Genomic_DNA"/>
</dbReference>
<organism evidence="2 3">
    <name type="scientific">Streptococcus merionis</name>
    <dbReference type="NCBI Taxonomy" id="400065"/>
    <lineage>
        <taxon>Bacteria</taxon>
        <taxon>Bacillati</taxon>
        <taxon>Bacillota</taxon>
        <taxon>Bacilli</taxon>
        <taxon>Lactobacillales</taxon>
        <taxon>Streptococcaceae</taxon>
        <taxon>Streptococcus</taxon>
    </lineage>
</organism>
<evidence type="ECO:0000313" key="2">
    <source>
        <dbReference type="EMBL" id="SNU86574.1"/>
    </source>
</evidence>
<name>A0A239SPB7_9STRE</name>
<dbReference type="AlphaFoldDB" id="A0A239SPB7"/>
<dbReference type="Pfam" id="PF26336">
    <property type="entry name" value="MacP_activator"/>
    <property type="match status" value="1"/>
</dbReference>
<evidence type="ECO:0000256" key="1">
    <source>
        <dbReference type="SAM" id="Phobius"/>
    </source>
</evidence>
<dbReference type="RefSeq" id="WP_018373184.1">
    <property type="nucleotide sequence ID" value="NZ_CASUGH010000101.1"/>
</dbReference>
<dbReference type="Proteomes" id="UP000215185">
    <property type="component" value="Chromosome 1"/>
</dbReference>
<feature type="transmembrane region" description="Helical" evidence="1">
    <location>
        <begin position="80"/>
        <end position="100"/>
    </location>
</feature>
<reference evidence="2 3" key="1">
    <citation type="submission" date="2017-06" db="EMBL/GenBank/DDBJ databases">
        <authorList>
            <consortium name="Pathogen Informatics"/>
        </authorList>
    </citation>
    <scope>NUCLEOTIDE SEQUENCE [LARGE SCALE GENOMIC DNA]</scope>
    <source>
        <strain evidence="2 3">NCTC13788</strain>
    </source>
</reference>
<keyword evidence="1" id="KW-1133">Transmembrane helix</keyword>
<evidence type="ECO:0000313" key="3">
    <source>
        <dbReference type="Proteomes" id="UP000215185"/>
    </source>
</evidence>
<dbReference type="NCBIfam" id="NF038277">
    <property type="entry name" value="accessory_MacP"/>
    <property type="match status" value="1"/>
</dbReference>
<accession>A0A239SPB7</accession>
<gene>
    <name evidence="2" type="ORF">SAMEA4412692_00286</name>
</gene>
<sequence>MGKPLLTDDIIRRAGRGEDYADWSADDQETKEIHFDRRDLERLRQEQQNVDETMPIHVEPSVIKSRRIENEKRSLFQSKLNLILLVLILLGTALVFAIFYL</sequence>
<keyword evidence="1" id="KW-0812">Transmembrane</keyword>
<protein>
    <submittedName>
        <fullName evidence="2">Membrane protein</fullName>
    </submittedName>
</protein>
<keyword evidence="1" id="KW-0472">Membrane</keyword>
<dbReference type="InterPro" id="IPR047752">
    <property type="entry name" value="MacP"/>
</dbReference>
<dbReference type="KEGG" id="smen:SAMEA4412692_0286"/>
<proteinExistence type="predicted"/>